<reference evidence="1" key="1">
    <citation type="submission" date="2018-07" db="EMBL/GenBank/DDBJ databases">
        <authorList>
            <consortium name="PulseNet: The National Subtyping Network for Foodborne Disease Surveillance"/>
            <person name="Tarr C.L."/>
            <person name="Trees E."/>
            <person name="Katz L.S."/>
            <person name="Carleton-Romer H.A."/>
            <person name="Stroika S."/>
            <person name="Kucerova Z."/>
            <person name="Roache K.F."/>
            <person name="Sabol A.L."/>
            <person name="Besser J."/>
            <person name="Gerner-Smidt P."/>
        </authorList>
    </citation>
    <scope>NUCLEOTIDE SEQUENCE</scope>
    <source>
        <strain evidence="1">PNUSAS015468</strain>
    </source>
</reference>
<comment type="caution">
    <text evidence="1">The sequence shown here is derived from an EMBL/GenBank/DDBJ whole genome shotgun (WGS) entry which is preliminary data.</text>
</comment>
<sequence length="94" mass="10246">MVGAQKGAFRSAVFVFLLFFIVLHDDLSPAFAPKACKWTSTEVFFMPEIQYLPTFPAIVTTLSRSTDFNVHLPTHVGTDDGISGSIILVPTGRG</sequence>
<evidence type="ECO:0000313" key="1">
    <source>
        <dbReference type="EMBL" id="EBS7571456.1"/>
    </source>
</evidence>
<dbReference type="EMBL" id="AAGWNE010000002">
    <property type="protein sequence ID" value="EBS7571456.1"/>
    <property type="molecule type" value="Genomic_DNA"/>
</dbReference>
<proteinExistence type="predicted"/>
<name>A0A5V0N219_SALER</name>
<organism evidence="1">
    <name type="scientific">Salmonella enterica</name>
    <name type="common">Salmonella choleraesuis</name>
    <dbReference type="NCBI Taxonomy" id="28901"/>
    <lineage>
        <taxon>Bacteria</taxon>
        <taxon>Pseudomonadati</taxon>
        <taxon>Pseudomonadota</taxon>
        <taxon>Gammaproteobacteria</taxon>
        <taxon>Enterobacterales</taxon>
        <taxon>Enterobacteriaceae</taxon>
        <taxon>Salmonella</taxon>
    </lineage>
</organism>
<dbReference type="AlphaFoldDB" id="A0A5V0N219"/>
<gene>
    <name evidence="1" type="ORF">CDS69_11960</name>
</gene>
<protein>
    <submittedName>
        <fullName evidence="1">Uncharacterized protein</fullName>
    </submittedName>
</protein>
<accession>A0A5V0N219</accession>